<evidence type="ECO:0000313" key="2">
    <source>
        <dbReference type="Proteomes" id="UP000700596"/>
    </source>
</evidence>
<accession>A0A9P9IPQ7</accession>
<keyword evidence="2" id="KW-1185">Reference proteome</keyword>
<dbReference type="OrthoDB" id="3944805at2759"/>
<gene>
    <name evidence="1" type="ORF">B0J11DRAFT_286378</name>
</gene>
<organism evidence="1 2">
    <name type="scientific">Dendryphion nanum</name>
    <dbReference type="NCBI Taxonomy" id="256645"/>
    <lineage>
        <taxon>Eukaryota</taxon>
        <taxon>Fungi</taxon>
        <taxon>Dikarya</taxon>
        <taxon>Ascomycota</taxon>
        <taxon>Pezizomycotina</taxon>
        <taxon>Dothideomycetes</taxon>
        <taxon>Pleosporomycetidae</taxon>
        <taxon>Pleosporales</taxon>
        <taxon>Torulaceae</taxon>
        <taxon>Dendryphion</taxon>
    </lineage>
</organism>
<evidence type="ECO:0000313" key="1">
    <source>
        <dbReference type="EMBL" id="KAH7126785.1"/>
    </source>
</evidence>
<protein>
    <submittedName>
        <fullName evidence="1">Uncharacterized protein</fullName>
    </submittedName>
</protein>
<sequence>MTASSLVLYRPAAPSSLTTTTRASSLISSRLFNAQTGTAIATELLYRILIDIVNRLLHSFHKFAVARIDQFSDYMDRRANERQQQRQDAARMRKESRENGLGIVEEVGKLVEERGFDCPMGQSQNPPQPPKWVQGVLEGVREGRMEEKDFWIHTHTG</sequence>
<name>A0A9P9IPQ7_9PLEO</name>
<comment type="caution">
    <text evidence="1">The sequence shown here is derived from an EMBL/GenBank/DDBJ whole genome shotgun (WGS) entry which is preliminary data.</text>
</comment>
<dbReference type="EMBL" id="JAGMWT010000006">
    <property type="protein sequence ID" value="KAH7126785.1"/>
    <property type="molecule type" value="Genomic_DNA"/>
</dbReference>
<reference evidence="1" key="1">
    <citation type="journal article" date="2021" name="Nat. Commun.">
        <title>Genetic determinants of endophytism in the Arabidopsis root mycobiome.</title>
        <authorList>
            <person name="Mesny F."/>
            <person name="Miyauchi S."/>
            <person name="Thiergart T."/>
            <person name="Pickel B."/>
            <person name="Atanasova L."/>
            <person name="Karlsson M."/>
            <person name="Huettel B."/>
            <person name="Barry K.W."/>
            <person name="Haridas S."/>
            <person name="Chen C."/>
            <person name="Bauer D."/>
            <person name="Andreopoulos W."/>
            <person name="Pangilinan J."/>
            <person name="LaButti K."/>
            <person name="Riley R."/>
            <person name="Lipzen A."/>
            <person name="Clum A."/>
            <person name="Drula E."/>
            <person name="Henrissat B."/>
            <person name="Kohler A."/>
            <person name="Grigoriev I.V."/>
            <person name="Martin F.M."/>
            <person name="Hacquard S."/>
        </authorList>
    </citation>
    <scope>NUCLEOTIDE SEQUENCE</scope>
    <source>
        <strain evidence="1">MPI-CAGE-CH-0243</strain>
    </source>
</reference>
<proteinExistence type="predicted"/>
<dbReference type="AlphaFoldDB" id="A0A9P9IPQ7"/>
<dbReference type="Proteomes" id="UP000700596">
    <property type="component" value="Unassembled WGS sequence"/>
</dbReference>